<evidence type="ECO:0000256" key="4">
    <source>
        <dbReference type="ARBA" id="ARBA00023163"/>
    </source>
</evidence>
<dbReference type="SUPFAM" id="SSF55455">
    <property type="entry name" value="SRF-like"/>
    <property type="match status" value="1"/>
</dbReference>
<dbReference type="PRINTS" id="PR00404">
    <property type="entry name" value="MADSDOMAIN"/>
</dbReference>
<dbReference type="InterPro" id="IPR050142">
    <property type="entry name" value="MADS-box/MEF2_TF"/>
</dbReference>
<dbReference type="Gene3D" id="3.40.1810.10">
    <property type="entry name" value="Transcription factor, MADS-box"/>
    <property type="match status" value="1"/>
</dbReference>
<evidence type="ECO:0000313" key="10">
    <source>
        <dbReference type="Proteomes" id="UP000827549"/>
    </source>
</evidence>
<dbReference type="GO" id="GO:0046983">
    <property type="term" value="F:protein dimerization activity"/>
    <property type="evidence" value="ECO:0007669"/>
    <property type="project" value="InterPro"/>
</dbReference>
<dbReference type="InterPro" id="IPR033896">
    <property type="entry name" value="MEF2-like_N"/>
</dbReference>
<dbReference type="Proteomes" id="UP000827549">
    <property type="component" value="Chromosome 1"/>
</dbReference>
<evidence type="ECO:0000256" key="7">
    <source>
        <dbReference type="SAM" id="MobiDB-lite"/>
    </source>
</evidence>
<evidence type="ECO:0000256" key="5">
    <source>
        <dbReference type="ARBA" id="ARBA00023242"/>
    </source>
</evidence>
<dbReference type="InterPro" id="IPR036879">
    <property type="entry name" value="TF_MADSbox_sf"/>
</dbReference>
<feature type="compositionally biased region" description="Gly residues" evidence="7">
    <location>
        <begin position="216"/>
        <end position="228"/>
    </location>
</feature>
<accession>A0AAF1BH77</accession>
<dbReference type="PANTHER" id="PTHR48019">
    <property type="entry name" value="SERUM RESPONSE FACTOR HOMOLOG"/>
    <property type="match status" value="1"/>
</dbReference>
<comment type="similarity">
    <text evidence="6">Belongs to the MEF2 family.</text>
</comment>
<dbReference type="GO" id="GO:0005634">
    <property type="term" value="C:nucleus"/>
    <property type="evidence" value="ECO:0007669"/>
    <property type="project" value="UniProtKB-SubCell"/>
</dbReference>
<dbReference type="GeneID" id="87804051"/>
<reference evidence="9" key="1">
    <citation type="submission" date="2023-10" db="EMBL/GenBank/DDBJ databases">
        <authorList>
            <person name="Noh H."/>
        </authorList>
    </citation>
    <scope>NUCLEOTIDE SEQUENCE</scope>
    <source>
        <strain evidence="9">DUCC4014</strain>
    </source>
</reference>
<feature type="domain" description="MADS-box" evidence="8">
    <location>
        <begin position="1"/>
        <end position="61"/>
    </location>
</feature>
<dbReference type="SMART" id="SM00432">
    <property type="entry name" value="MADS"/>
    <property type="match status" value="1"/>
</dbReference>
<feature type="region of interest" description="Disordered" evidence="7">
    <location>
        <begin position="216"/>
        <end position="235"/>
    </location>
</feature>
<evidence type="ECO:0000256" key="6">
    <source>
        <dbReference type="ARBA" id="ARBA00025805"/>
    </source>
</evidence>
<dbReference type="CDD" id="cd00265">
    <property type="entry name" value="MADS_MEF2_like"/>
    <property type="match status" value="1"/>
</dbReference>
<feature type="compositionally biased region" description="Gly residues" evidence="7">
    <location>
        <begin position="364"/>
        <end position="375"/>
    </location>
</feature>
<keyword evidence="2" id="KW-0805">Transcription regulation</keyword>
<evidence type="ECO:0000256" key="1">
    <source>
        <dbReference type="ARBA" id="ARBA00004123"/>
    </source>
</evidence>
<dbReference type="RefSeq" id="XP_062623237.1">
    <property type="nucleotide sequence ID" value="XM_062767253.1"/>
</dbReference>
<feature type="region of interest" description="Disordered" evidence="7">
    <location>
        <begin position="303"/>
        <end position="429"/>
    </location>
</feature>
<feature type="region of interest" description="Disordered" evidence="7">
    <location>
        <begin position="91"/>
        <end position="188"/>
    </location>
</feature>
<sequence length="429" mass="46119">MGRKKIEIKPLTDERNRNVTFLKRKAGLMKKAYELSVLCGVSVSLLIFSANGKPYEFSSAEFDNEVDRYNEYEGMIERRRAAEFEAMALAGEDGSDDDDDRPAKGAKPNGPSKSLKGKESFKARRHRYRDAPAPRHRDHQIDRKPVIPPPGEEPGSFIGGVIGDDRRDISDEPTPPPPRSDSPSSAGLSYALGLHQQQQQQASWYARNGGGAQGFGGSGGYPFPGQAGGSSYLPTPGVSGSPLGVGGLSSGLGNPWEGGHNQALTTYAWLQIQQAHHEQKRQLLEKQHQQLYELTSRTGNHSFLRDMLGGNGIAPTSNSASGSGSGGSNSWNDFVWPTAPADEIPQPNGTVSTPPEEDLVWALSGGGGGNGGVGRGSLSQQGMLPPQSNNMPYNVDYSNGPMDPMGGGKRPRDMRTGLPIDDPRKRLRT</sequence>
<keyword evidence="10" id="KW-1185">Reference proteome</keyword>
<keyword evidence="5" id="KW-0539">Nucleus</keyword>
<keyword evidence="3" id="KW-0238">DNA-binding</keyword>
<dbReference type="InterPro" id="IPR002100">
    <property type="entry name" value="TF_MADSbox"/>
</dbReference>
<keyword evidence="4" id="KW-0804">Transcription</keyword>
<evidence type="ECO:0000256" key="2">
    <source>
        <dbReference type="ARBA" id="ARBA00023015"/>
    </source>
</evidence>
<evidence type="ECO:0000256" key="3">
    <source>
        <dbReference type="ARBA" id="ARBA00023125"/>
    </source>
</evidence>
<dbReference type="Pfam" id="PF00319">
    <property type="entry name" value="SRF-TF"/>
    <property type="match status" value="1"/>
</dbReference>
<protein>
    <submittedName>
        <fullName evidence="9">Myocyte-specific enhancer factor 2A</fullName>
    </submittedName>
</protein>
<dbReference type="PROSITE" id="PS50066">
    <property type="entry name" value="MADS_BOX_2"/>
    <property type="match status" value="1"/>
</dbReference>
<comment type="subcellular location">
    <subcellularLocation>
        <location evidence="1">Nucleus</location>
    </subcellularLocation>
</comment>
<name>A0AAF1BH77_9TREE</name>
<feature type="compositionally biased region" description="Basic and acidic residues" evidence="7">
    <location>
        <begin position="129"/>
        <end position="145"/>
    </location>
</feature>
<dbReference type="EMBL" id="CP086714">
    <property type="protein sequence ID" value="WOO77205.1"/>
    <property type="molecule type" value="Genomic_DNA"/>
</dbReference>
<dbReference type="AlphaFoldDB" id="A0AAF1BH77"/>
<feature type="compositionally biased region" description="Polar residues" evidence="7">
    <location>
        <begin position="377"/>
        <end position="392"/>
    </location>
</feature>
<evidence type="ECO:0000259" key="8">
    <source>
        <dbReference type="PROSITE" id="PS50066"/>
    </source>
</evidence>
<dbReference type="GO" id="GO:0045944">
    <property type="term" value="P:positive regulation of transcription by RNA polymerase II"/>
    <property type="evidence" value="ECO:0007669"/>
    <property type="project" value="InterPro"/>
</dbReference>
<organism evidence="9 10">
    <name type="scientific">Vanrija pseudolonga</name>
    <dbReference type="NCBI Taxonomy" id="143232"/>
    <lineage>
        <taxon>Eukaryota</taxon>
        <taxon>Fungi</taxon>
        <taxon>Dikarya</taxon>
        <taxon>Basidiomycota</taxon>
        <taxon>Agaricomycotina</taxon>
        <taxon>Tremellomycetes</taxon>
        <taxon>Trichosporonales</taxon>
        <taxon>Trichosporonaceae</taxon>
        <taxon>Vanrija</taxon>
    </lineage>
</organism>
<gene>
    <name evidence="9" type="primary">MEF2A</name>
    <name evidence="9" type="ORF">LOC62_01G000793</name>
</gene>
<dbReference type="GO" id="GO:0000977">
    <property type="term" value="F:RNA polymerase II transcription regulatory region sequence-specific DNA binding"/>
    <property type="evidence" value="ECO:0007669"/>
    <property type="project" value="InterPro"/>
</dbReference>
<proteinExistence type="inferred from homology"/>
<evidence type="ECO:0000313" key="9">
    <source>
        <dbReference type="EMBL" id="WOO77205.1"/>
    </source>
</evidence>